<dbReference type="EMBL" id="VMRG01000001">
    <property type="protein sequence ID" value="KAA6232044.1"/>
    <property type="molecule type" value="Genomic_DNA"/>
</dbReference>
<reference evidence="5 6" key="1">
    <citation type="submission" date="2018-12" db="EMBL/GenBank/DDBJ databases">
        <authorList>
            <person name="Lunina O.N."/>
            <person name="Grouzdev D.S."/>
            <person name="Gorlenko V.M."/>
            <person name="Savvichev A.S."/>
        </authorList>
    </citation>
    <scope>NUCLEOTIDE SEQUENCE [LARGE SCALE GENOMIC DNA]</scope>
    <source>
        <strain evidence="5 6">BrKhr-17</strain>
    </source>
</reference>
<dbReference type="Proteomes" id="UP000279908">
    <property type="component" value="Unassembled WGS sequence"/>
</dbReference>
<dbReference type="Pfam" id="PF13562">
    <property type="entry name" value="NTP_transf_4"/>
    <property type="match status" value="1"/>
</dbReference>
<dbReference type="GO" id="GO:0016746">
    <property type="term" value="F:acyltransferase activity"/>
    <property type="evidence" value="ECO:0007669"/>
    <property type="project" value="UniProtKB-KW"/>
</dbReference>
<reference evidence="4 8" key="3">
    <citation type="submission" date="2019-11" db="EMBL/GenBank/DDBJ databases">
        <title>Green- and brown-colored morphotypes of Chlorobia in the stratified aquatic ecosystems of Kandalaksha Gulf (White Sea): A model for study of the accessory genome evolution.</title>
        <authorList>
            <person name="Grouzdev D.S."/>
        </authorList>
    </citation>
    <scope>NUCLEOTIDE SEQUENCE [LARGE SCALE GENOMIC DNA]</scope>
    <source>
        <strain evidence="4 8">ZM</strain>
    </source>
</reference>
<keyword evidence="1 5" id="KW-0808">Transferase</keyword>
<dbReference type="InterPro" id="IPR011004">
    <property type="entry name" value="Trimer_LpxA-like_sf"/>
</dbReference>
<evidence type="ECO:0000313" key="8">
    <source>
        <dbReference type="Proteomes" id="UP000489351"/>
    </source>
</evidence>
<evidence type="ECO:0000256" key="2">
    <source>
        <dbReference type="ARBA" id="ARBA00023315"/>
    </source>
</evidence>
<dbReference type="OMA" id="SNKGHDG"/>
<dbReference type="PANTHER" id="PTHR43584">
    <property type="entry name" value="NUCLEOTIDYL TRANSFERASE"/>
    <property type="match status" value="1"/>
</dbReference>
<dbReference type="Proteomes" id="UP000327458">
    <property type="component" value="Unassembled WGS sequence"/>
</dbReference>
<keyword evidence="8" id="KW-1185">Reference proteome</keyword>
<dbReference type="InterPro" id="IPR023917">
    <property type="entry name" value="Bifunctiontional_GlmU_bac-type"/>
</dbReference>
<reference evidence="3 7" key="2">
    <citation type="submission" date="2019-07" db="EMBL/GenBank/DDBJ databases">
        <title>Draft genome Sequence of Chlorobium phaeovibrioides sp. strain PhvTcv-s14, from the Phylum Chlorobi.</title>
        <authorList>
            <person name="Babenko V."/>
            <person name="Boldyreva D."/>
            <person name="Kanygina A."/>
            <person name="Selezneva O."/>
            <person name="Akopiyan T."/>
            <person name="Lunina O."/>
        </authorList>
    </citation>
    <scope>NUCLEOTIDE SEQUENCE [LARGE SCALE GENOMIC DNA]</scope>
    <source>
        <strain evidence="3 7">GrTcv12</strain>
    </source>
</reference>
<evidence type="ECO:0000313" key="7">
    <source>
        <dbReference type="Proteomes" id="UP000327458"/>
    </source>
</evidence>
<gene>
    <name evidence="5" type="ORF">EKD02_07335</name>
    <name evidence="3" type="ORF">FP507_02190</name>
    <name evidence="4" type="ORF">GJ685_07785</name>
</gene>
<evidence type="ECO:0000313" key="6">
    <source>
        <dbReference type="Proteomes" id="UP000279908"/>
    </source>
</evidence>
<evidence type="ECO:0000313" key="5">
    <source>
        <dbReference type="EMBL" id="RTY36927.1"/>
    </source>
</evidence>
<dbReference type="GO" id="GO:0016779">
    <property type="term" value="F:nucleotidyltransferase activity"/>
    <property type="evidence" value="ECO:0007669"/>
    <property type="project" value="UniProtKB-ARBA"/>
</dbReference>
<dbReference type="NCBIfam" id="TIGR03991">
    <property type="entry name" value="alt_bact_glmU"/>
    <property type="match status" value="1"/>
</dbReference>
<dbReference type="EMBL" id="WUBZ01000027">
    <property type="protein sequence ID" value="MWV54956.1"/>
    <property type="molecule type" value="Genomic_DNA"/>
</dbReference>
<evidence type="ECO:0000256" key="1">
    <source>
        <dbReference type="ARBA" id="ARBA00022679"/>
    </source>
</evidence>
<organism evidence="5 6">
    <name type="scientific">Chlorobium phaeovibrioides</name>
    <dbReference type="NCBI Taxonomy" id="1094"/>
    <lineage>
        <taxon>Bacteria</taxon>
        <taxon>Pseudomonadati</taxon>
        <taxon>Chlorobiota</taxon>
        <taxon>Chlorobiia</taxon>
        <taxon>Chlorobiales</taxon>
        <taxon>Chlorobiaceae</taxon>
        <taxon>Chlorobium/Pelodictyon group</taxon>
        <taxon>Chlorobium</taxon>
    </lineage>
</organism>
<dbReference type="PANTHER" id="PTHR43584:SF9">
    <property type="entry name" value="TRANSFERASE HEXAPEPTIDE REPEAT CONTAINING PROTEIN"/>
    <property type="match status" value="1"/>
</dbReference>
<dbReference type="EMBL" id="RXYK01000011">
    <property type="protein sequence ID" value="RTY36927.1"/>
    <property type="molecule type" value="Genomic_DNA"/>
</dbReference>
<accession>A0A432AUB6</accession>
<dbReference type="RefSeq" id="WP_011889665.1">
    <property type="nucleotide sequence ID" value="NZ_CP041698.1"/>
</dbReference>
<dbReference type="Proteomes" id="UP000489351">
    <property type="component" value="Unassembled WGS sequence"/>
</dbReference>
<evidence type="ECO:0000313" key="4">
    <source>
        <dbReference type="EMBL" id="MWV54956.1"/>
    </source>
</evidence>
<protein>
    <submittedName>
        <fullName evidence="5">Transferase</fullName>
    </submittedName>
</protein>
<dbReference type="AlphaFoldDB" id="A0A432AUB6"/>
<sequence>MQVVLFEDRQVRRLMPLVALKPVYGMTVGCRTIREKFERHLPGMNLSFHLRRALAPVYRESFPDVQVNSVVDDDLLLVNGRIICDAAVGELIARSVPESGTALVQDGELLFARLPASLVLDADGLFDDCLDGERLKADLRCISVEGFRLLSFLWDAVALHTDELLRDASFLPLGRIEGAVHPSAVIVNPSNVFVAPGAVVRAGAVIDGGEGFVAIGEGAIVEPQAVVMQNVYAGSSCRIKAGARVYSNVSIGRGSKIGGEVEDCIIEAYANKQHDGFLGHSYLSHWCNLGAGTSTSDLKNNYSAVRILQGGRHYETGLQFLGLLMGEHSRSAINSAFNTGTVAGMAANVFGAGFPPKEIPSFAWGGSGGFEAYGIEPAVQTARKVMARRGVVMSAAYEALFRFMADAPNHSIPE</sequence>
<keyword evidence="2" id="KW-0012">Acyltransferase</keyword>
<proteinExistence type="predicted"/>
<dbReference type="Gene3D" id="2.160.10.10">
    <property type="entry name" value="Hexapeptide repeat proteins"/>
    <property type="match status" value="1"/>
</dbReference>
<name>A0A432AUB6_CHLPH</name>
<dbReference type="InterPro" id="IPR050065">
    <property type="entry name" value="GlmU-like"/>
</dbReference>
<evidence type="ECO:0000313" key="3">
    <source>
        <dbReference type="EMBL" id="KAA6232044.1"/>
    </source>
</evidence>
<comment type="caution">
    <text evidence="5">The sequence shown here is derived from an EMBL/GenBank/DDBJ whole genome shotgun (WGS) entry which is preliminary data.</text>
</comment>
<dbReference type="CDD" id="cd05635">
    <property type="entry name" value="LbH_unknown"/>
    <property type="match status" value="1"/>
</dbReference>
<dbReference type="SUPFAM" id="SSF51161">
    <property type="entry name" value="Trimeric LpxA-like enzymes"/>
    <property type="match status" value="2"/>
</dbReference>